<feature type="region of interest" description="Disordered" evidence="1">
    <location>
        <begin position="76"/>
        <end position="106"/>
    </location>
</feature>
<evidence type="ECO:0000256" key="1">
    <source>
        <dbReference type="SAM" id="MobiDB-lite"/>
    </source>
</evidence>
<keyword evidence="2" id="KW-0812">Transmembrane</keyword>
<protein>
    <submittedName>
        <fullName evidence="3">Zinc ribbon domain-containing protein</fullName>
    </submittedName>
</protein>
<proteinExistence type="predicted"/>
<dbReference type="RefSeq" id="WP_227623312.1">
    <property type="nucleotide sequence ID" value="NZ_JBBNIB010000106.1"/>
</dbReference>
<feature type="transmembrane region" description="Helical" evidence="2">
    <location>
        <begin position="46"/>
        <end position="68"/>
    </location>
</feature>
<sequence length="263" mass="28685">MKCPKCGNEAGNAKFCPECGAPLNGPMEVQHEEAYKGGKPKKKKGCGCATVFIVFFALMLIGGLLTAISPDGVQSDASKSSASSTASASSELNSPSAESSGKTEEEKQAEIDAAFAKLAKQEDEVENTAFYTPSCYPKYSNTRSFALPYIGEKDGRYVLIWKFNYTGSDWVFFNDVVINIDGEKAAEIPFNYFDVQQEVFTGGVFEAVDVNPANKYADLMQKIASSEKTIIRFAGKDYKYDMTVSDADKQGIQDILDAYNLVK</sequence>
<accession>A0ABV1IMJ6</accession>
<reference evidence="3 4" key="1">
    <citation type="submission" date="2024-04" db="EMBL/GenBank/DDBJ databases">
        <title>Human intestinal bacterial collection.</title>
        <authorList>
            <person name="Pauvert C."/>
            <person name="Hitch T.C.A."/>
            <person name="Clavel T."/>
        </authorList>
    </citation>
    <scope>NUCLEOTIDE SEQUENCE [LARGE SCALE GENOMIC DNA]</scope>
    <source>
        <strain evidence="3 4">CLA-AA-H236</strain>
    </source>
</reference>
<name>A0ABV1IMJ6_9FIRM</name>
<gene>
    <name evidence="3" type="ORF">AAAU72_06155</name>
</gene>
<evidence type="ECO:0000313" key="3">
    <source>
        <dbReference type="EMBL" id="MEQ2687760.1"/>
    </source>
</evidence>
<dbReference type="Proteomes" id="UP001439984">
    <property type="component" value="Unassembled WGS sequence"/>
</dbReference>
<feature type="compositionally biased region" description="Low complexity" evidence="1">
    <location>
        <begin position="76"/>
        <end position="100"/>
    </location>
</feature>
<keyword evidence="2" id="KW-1133">Transmembrane helix</keyword>
<keyword evidence="2" id="KW-0472">Membrane</keyword>
<comment type="caution">
    <text evidence="3">The sequence shown here is derived from an EMBL/GenBank/DDBJ whole genome shotgun (WGS) entry which is preliminary data.</text>
</comment>
<evidence type="ECO:0000256" key="2">
    <source>
        <dbReference type="SAM" id="Phobius"/>
    </source>
</evidence>
<organism evidence="3 4">
    <name type="scientific">Faecalibacterium longum</name>
    <dbReference type="NCBI Taxonomy" id="1851428"/>
    <lineage>
        <taxon>Bacteria</taxon>
        <taxon>Bacillati</taxon>
        <taxon>Bacillota</taxon>
        <taxon>Clostridia</taxon>
        <taxon>Eubacteriales</taxon>
        <taxon>Oscillospiraceae</taxon>
        <taxon>Faecalibacterium</taxon>
    </lineage>
</organism>
<dbReference type="EMBL" id="JBBNIB010000106">
    <property type="protein sequence ID" value="MEQ2687760.1"/>
    <property type="molecule type" value="Genomic_DNA"/>
</dbReference>
<keyword evidence="4" id="KW-1185">Reference proteome</keyword>
<evidence type="ECO:0000313" key="4">
    <source>
        <dbReference type="Proteomes" id="UP001439984"/>
    </source>
</evidence>